<dbReference type="InterPro" id="IPR027417">
    <property type="entry name" value="P-loop_NTPase"/>
</dbReference>
<reference evidence="1" key="3">
    <citation type="submission" date="2015-04" db="UniProtKB">
        <authorList>
            <consortium name="EnsemblPlants"/>
        </authorList>
    </citation>
    <scope>IDENTIFICATION</scope>
</reference>
<dbReference type="PANTHER" id="PTHR33377">
    <property type="entry name" value="OS10G0134700 PROTEIN-RELATED"/>
    <property type="match status" value="1"/>
</dbReference>
<dbReference type="SUPFAM" id="SSF52540">
    <property type="entry name" value="P-loop containing nucleoside triphosphate hydrolases"/>
    <property type="match status" value="1"/>
</dbReference>
<dbReference type="Gramene" id="LPERR06G09380.1">
    <property type="protein sequence ID" value="LPERR06G09380.1"/>
    <property type="gene ID" value="LPERR06G09380"/>
</dbReference>
<dbReference type="AlphaFoldDB" id="A0A0D9WP77"/>
<reference evidence="2" key="2">
    <citation type="submission" date="2013-12" db="EMBL/GenBank/DDBJ databases">
        <authorList>
            <person name="Yu Y."/>
            <person name="Lee S."/>
            <person name="de Baynast K."/>
            <person name="Wissotski M."/>
            <person name="Liu L."/>
            <person name="Talag J."/>
            <person name="Goicoechea J."/>
            <person name="Angelova A."/>
            <person name="Jetty R."/>
            <person name="Kudrna D."/>
            <person name="Golser W."/>
            <person name="Rivera L."/>
            <person name="Zhang J."/>
            <person name="Wing R."/>
        </authorList>
    </citation>
    <scope>NUCLEOTIDE SEQUENCE</scope>
</reference>
<name>A0A0D9WP77_9ORYZ</name>
<keyword evidence="2" id="KW-1185">Reference proteome</keyword>
<dbReference type="HOGENOM" id="CLU_001090_4_0_1"/>
<evidence type="ECO:0000313" key="1">
    <source>
        <dbReference type="EnsemblPlants" id="LPERR06G09380.1"/>
    </source>
</evidence>
<proteinExistence type="predicted"/>
<protein>
    <recommendedName>
        <fullName evidence="3">Rx N-terminal domain-containing protein</fullName>
    </recommendedName>
</protein>
<reference evidence="1 2" key="1">
    <citation type="submission" date="2012-08" db="EMBL/GenBank/DDBJ databases">
        <title>Oryza genome evolution.</title>
        <authorList>
            <person name="Wing R.A."/>
        </authorList>
    </citation>
    <scope>NUCLEOTIDE SEQUENCE</scope>
</reference>
<organism evidence="1 2">
    <name type="scientific">Leersia perrieri</name>
    <dbReference type="NCBI Taxonomy" id="77586"/>
    <lineage>
        <taxon>Eukaryota</taxon>
        <taxon>Viridiplantae</taxon>
        <taxon>Streptophyta</taxon>
        <taxon>Embryophyta</taxon>
        <taxon>Tracheophyta</taxon>
        <taxon>Spermatophyta</taxon>
        <taxon>Magnoliopsida</taxon>
        <taxon>Liliopsida</taxon>
        <taxon>Poales</taxon>
        <taxon>Poaceae</taxon>
        <taxon>BOP clade</taxon>
        <taxon>Oryzoideae</taxon>
        <taxon>Oryzeae</taxon>
        <taxon>Oryzinae</taxon>
        <taxon>Leersia</taxon>
    </lineage>
</organism>
<dbReference type="EnsemblPlants" id="LPERR06G09380.1">
    <property type="protein sequence ID" value="LPERR06G09380.1"/>
    <property type="gene ID" value="LPERR06G09380"/>
</dbReference>
<dbReference type="eggNOG" id="KOG4658">
    <property type="taxonomic scope" value="Eukaryota"/>
</dbReference>
<evidence type="ECO:0008006" key="3">
    <source>
        <dbReference type="Google" id="ProtNLM"/>
    </source>
</evidence>
<dbReference type="STRING" id="77586.A0A0D9WP77"/>
<dbReference type="Gene3D" id="3.40.50.300">
    <property type="entry name" value="P-loop containing nucleotide triphosphate hydrolases"/>
    <property type="match status" value="1"/>
</dbReference>
<accession>A0A0D9WP77</accession>
<dbReference type="PANTHER" id="PTHR33377:SF66">
    <property type="entry name" value="EXPRESSED PROTEIN"/>
    <property type="match status" value="1"/>
</dbReference>
<evidence type="ECO:0000313" key="2">
    <source>
        <dbReference type="Proteomes" id="UP000032180"/>
    </source>
</evidence>
<sequence>MDFLISAVASDLVSRFISSLAQNYRNDTSKEDDRRRLERILLRMHSVIEESEGRHIKNQGMLLQLKLLTEGFYLGYYMLDKIKLQASEKEGIEDERFRFIDAIRKHTPLAFGRRSTATSLRGVVEGLESKIEDMREFVMLLGSYPFLTRQPYSTYLYIEKCMFSRRIEKEQVINFLLSIDHHDPYVSILPIIGPQRIGKKTLVQHACQDERVCNFFSHIFFFKEDDLKIAELSLNSEASSGKYLFVIEFIWDVDEAAWTKFQLYLQNMAGTGIKVVVIGASEDIAKFGTTEPIRLKRLSEEEYWYYFKALAFGSMDPDEHPKLASLGMQLAAEMNGSFLGATLVAELLRSNPSTQF</sequence>
<dbReference type="Proteomes" id="UP000032180">
    <property type="component" value="Chromosome 6"/>
</dbReference>